<dbReference type="Proteomes" id="UP000018680">
    <property type="component" value="Chromosome"/>
</dbReference>
<gene>
    <name evidence="3" type="ORF">L21SP2_0954</name>
</gene>
<dbReference type="Pfam" id="PF00155">
    <property type="entry name" value="Aminotran_1_2"/>
    <property type="match status" value="1"/>
</dbReference>
<dbReference type="InterPro" id="IPR004839">
    <property type="entry name" value="Aminotransferase_I/II_large"/>
</dbReference>
<dbReference type="GO" id="GO:0030170">
    <property type="term" value="F:pyridoxal phosphate binding"/>
    <property type="evidence" value="ECO:0007669"/>
    <property type="project" value="InterPro"/>
</dbReference>
<dbReference type="SUPFAM" id="SSF53383">
    <property type="entry name" value="PLP-dependent transferases"/>
    <property type="match status" value="1"/>
</dbReference>
<dbReference type="PRINTS" id="PR00753">
    <property type="entry name" value="ACCSYNTHASE"/>
</dbReference>
<dbReference type="GO" id="GO:0008483">
    <property type="term" value="F:transaminase activity"/>
    <property type="evidence" value="ECO:0007669"/>
    <property type="project" value="UniProtKB-KW"/>
</dbReference>
<dbReference type="Gene3D" id="3.90.1150.10">
    <property type="entry name" value="Aspartate Aminotransferase, domain 1"/>
    <property type="match status" value="1"/>
</dbReference>
<dbReference type="InterPro" id="IPR015421">
    <property type="entry name" value="PyrdxlP-dep_Trfase_major"/>
</dbReference>
<keyword evidence="1 3" id="KW-0032">Aminotransferase</keyword>
<dbReference type="EC" id="2.6.1.-" evidence="1"/>
<accession>V5WFN5</accession>
<dbReference type="PATRIC" id="fig|1307761.3.peg.954"/>
<dbReference type="InterPro" id="IPR015424">
    <property type="entry name" value="PyrdxlP-dep_Trfase"/>
</dbReference>
<dbReference type="OrthoDB" id="367386at2"/>
<dbReference type="CDD" id="cd00609">
    <property type="entry name" value="AAT_like"/>
    <property type="match status" value="1"/>
</dbReference>
<keyword evidence="4" id="KW-1185">Reference proteome</keyword>
<dbReference type="NCBIfam" id="NF005305">
    <property type="entry name" value="PRK06836.1"/>
    <property type="match status" value="1"/>
</dbReference>
<dbReference type="PANTHER" id="PTHR42691">
    <property type="entry name" value="ASPARTATE AMINOTRANSFERASE YHDR-RELATED"/>
    <property type="match status" value="1"/>
</dbReference>
<feature type="domain" description="Aminotransferase class I/classII large" evidence="2">
    <location>
        <begin position="35"/>
        <end position="379"/>
    </location>
</feature>
<organism evidence="3 4">
    <name type="scientific">Salinispira pacifica</name>
    <dbReference type="NCBI Taxonomy" id="1307761"/>
    <lineage>
        <taxon>Bacteria</taxon>
        <taxon>Pseudomonadati</taxon>
        <taxon>Spirochaetota</taxon>
        <taxon>Spirochaetia</taxon>
        <taxon>Spirochaetales</taxon>
        <taxon>Spirochaetaceae</taxon>
        <taxon>Salinispira</taxon>
    </lineage>
</organism>
<comment type="cofactor">
    <cofactor evidence="1">
        <name>pyridoxal 5'-phosphate</name>
        <dbReference type="ChEBI" id="CHEBI:597326"/>
    </cofactor>
</comment>
<dbReference type="STRING" id="1307761.L21SP2_0954"/>
<dbReference type="HOGENOM" id="CLU_017584_4_3_12"/>
<dbReference type="InterPro" id="IPR004838">
    <property type="entry name" value="NHTrfase_class1_PyrdxlP-BS"/>
</dbReference>
<dbReference type="KEGG" id="slr:L21SP2_0954"/>
<keyword evidence="1 3" id="KW-0808">Transferase</keyword>
<dbReference type="AlphaFoldDB" id="V5WFN5"/>
<dbReference type="RefSeq" id="WP_024267305.1">
    <property type="nucleotide sequence ID" value="NC_023035.1"/>
</dbReference>
<sequence length="396" mass="43908">MAVARRIDQLLSGGSLIRRMFNQGQQLKERYGADNVFDLSIGNPDLSPPPEFYRAAEKILGESIPGKHAYMNNAGLVEVREKIAQRVRREQDVDISAGGIIMTVGAGSALSLAFHCLVNPGDRVLVPAPAFVAYRNYLSVHGGVLEIVPGLPDFSIDLNALEEMIDETTAAVIINSPNNPSGTIYPEKSLADLGQLLERLSRLHGRRIYLISDEPYREIIYRKEPVPPVFQAYPHSIICYSYSKSLSIPGERIGWAAVHPLAEDRDKIVAGMTGATLNMGYTNAPALMQRIVGEIDGCAVDVERYRRRRDLLADGLREIGYEFELPQGAFYMFPKVPRGYGGDDDMAFCERLVEEKILTVPGSGFAMPGYFRISYCVDERIIQGSLPGFRRAFETT</sequence>
<dbReference type="PANTHER" id="PTHR42691:SF1">
    <property type="entry name" value="ASPARTATE AMINOTRANSFERASE YHDR-RELATED"/>
    <property type="match status" value="1"/>
</dbReference>
<dbReference type="PROSITE" id="PS00105">
    <property type="entry name" value="AA_TRANSFER_CLASS_1"/>
    <property type="match status" value="1"/>
</dbReference>
<evidence type="ECO:0000313" key="4">
    <source>
        <dbReference type="Proteomes" id="UP000018680"/>
    </source>
</evidence>
<dbReference type="Gene3D" id="3.40.640.10">
    <property type="entry name" value="Type I PLP-dependent aspartate aminotransferase-like (Major domain)"/>
    <property type="match status" value="1"/>
</dbReference>
<protein>
    <recommendedName>
        <fullName evidence="1">Aminotransferase</fullName>
        <ecNumber evidence="1">2.6.1.-</ecNumber>
    </recommendedName>
</protein>
<dbReference type="eggNOG" id="COG0436">
    <property type="taxonomic scope" value="Bacteria"/>
</dbReference>
<reference evidence="3 4" key="1">
    <citation type="journal article" date="2015" name="Stand. Genomic Sci.">
        <title>Complete genome sequence and description of Salinispira pacifica gen. nov., sp. nov., a novel spirochaete isolated form a hypersaline microbial mat.</title>
        <authorList>
            <person name="Ben Hania W."/>
            <person name="Joseph M."/>
            <person name="Schumann P."/>
            <person name="Bunk B."/>
            <person name="Fiebig A."/>
            <person name="Sproer C."/>
            <person name="Klenk H.P."/>
            <person name="Fardeau M.L."/>
            <person name="Spring S."/>
        </authorList>
    </citation>
    <scope>NUCLEOTIDE SEQUENCE [LARGE SCALE GENOMIC DNA]</scope>
    <source>
        <strain evidence="3 4">L21-RPul-D2</strain>
    </source>
</reference>
<dbReference type="InterPro" id="IPR015422">
    <property type="entry name" value="PyrdxlP-dep_Trfase_small"/>
</dbReference>
<proteinExistence type="inferred from homology"/>
<comment type="similarity">
    <text evidence="1">Belongs to the class-I pyridoxal-phosphate-dependent aminotransferase family.</text>
</comment>
<evidence type="ECO:0000259" key="2">
    <source>
        <dbReference type="Pfam" id="PF00155"/>
    </source>
</evidence>
<evidence type="ECO:0000256" key="1">
    <source>
        <dbReference type="RuleBase" id="RU000481"/>
    </source>
</evidence>
<evidence type="ECO:0000313" key="3">
    <source>
        <dbReference type="EMBL" id="AHC14374.1"/>
    </source>
</evidence>
<dbReference type="EMBL" id="CP006939">
    <property type="protein sequence ID" value="AHC14374.1"/>
    <property type="molecule type" value="Genomic_DNA"/>
</dbReference>
<name>V5WFN5_9SPIO</name>